<comment type="caution">
    <text evidence="2">The sequence shown here is derived from an EMBL/GenBank/DDBJ whole genome shotgun (WGS) entry which is preliminary data.</text>
</comment>
<dbReference type="EMBL" id="VSSQ01000251">
    <property type="protein sequence ID" value="MPL88113.1"/>
    <property type="molecule type" value="Genomic_DNA"/>
</dbReference>
<name>A0A644VBG9_9ZZZZ</name>
<sequence>MKLSAIEPKQEKRVVNFLLFIIYIIALYPLTKIGFTVGDDIDLYVLCTSGRWPEVVGDLPYIHGRFYFFITRWIYALPYLIDSPLYFSTLYILPIALCFVAFAQLVNKLFNNSNITLLSSLLLISTFQIMGFHSSTTSYPFYFTSALAMILFAFSLMLSYYNSNKKFYLFLSSLLMFFASLYYETFLIYYLVFPVLALWKRCNENKALKQTLFPVFKDLIPYLIFGAMYLIAYFGFKHFYPPQYAGLQIAENLSPIGILDTIYNLTLYALPLQVYFDYRHLITTPLLSLTNILFFVSSLLIATLTYLALIRNTKIKSKTLILLFFIGILFALLPQSFIAITKKYYLQELKNYVPTFFSFFAYTISIISIILLIKNLLEKYPLLKKTYIIFLSLLVFFTAFQSQRLNNAVGNDIKLSTERLTLVKRLFKEKPIQDIDKQIIYLGQAHNTTSSLAKWATLQSFNWKDYVYKISEKNIDIYDNYQDLYVDYREDSTNVWVVYFVQDQYLNKSKLLLTQIRGDQLTPKQKDIVPTNLIEIPLKGVIRQIPTKEIHYPIQTWDEKEKLSTAEEIDKLNQIINNIKNDSNWYSQIKKKSKEKNISLKRQLREDAQWVLSQEKQ</sequence>
<feature type="transmembrane region" description="Helical" evidence="1">
    <location>
        <begin position="85"/>
        <end position="103"/>
    </location>
</feature>
<feature type="transmembrane region" description="Helical" evidence="1">
    <location>
        <begin position="219"/>
        <end position="236"/>
    </location>
</feature>
<feature type="transmembrane region" description="Helical" evidence="1">
    <location>
        <begin position="168"/>
        <end position="199"/>
    </location>
</feature>
<evidence type="ECO:0000313" key="2">
    <source>
        <dbReference type="EMBL" id="MPL88113.1"/>
    </source>
</evidence>
<feature type="transmembrane region" description="Helical" evidence="1">
    <location>
        <begin position="385"/>
        <end position="402"/>
    </location>
</feature>
<evidence type="ECO:0008006" key="3">
    <source>
        <dbReference type="Google" id="ProtNLM"/>
    </source>
</evidence>
<feature type="transmembrane region" description="Helical" evidence="1">
    <location>
        <begin position="288"/>
        <end position="309"/>
    </location>
</feature>
<proteinExistence type="predicted"/>
<reference evidence="2" key="1">
    <citation type="submission" date="2019-08" db="EMBL/GenBank/DDBJ databases">
        <authorList>
            <person name="Kucharzyk K."/>
            <person name="Murdoch R.W."/>
            <person name="Higgins S."/>
            <person name="Loffler F."/>
        </authorList>
    </citation>
    <scope>NUCLEOTIDE SEQUENCE</scope>
</reference>
<accession>A0A644VBG9</accession>
<feature type="transmembrane region" description="Helical" evidence="1">
    <location>
        <begin position="115"/>
        <end position="133"/>
    </location>
</feature>
<feature type="transmembrane region" description="Helical" evidence="1">
    <location>
        <begin position="352"/>
        <end position="373"/>
    </location>
</feature>
<evidence type="ECO:0000256" key="1">
    <source>
        <dbReference type="SAM" id="Phobius"/>
    </source>
</evidence>
<keyword evidence="1" id="KW-1133">Transmembrane helix</keyword>
<feature type="transmembrane region" description="Helical" evidence="1">
    <location>
        <begin position="321"/>
        <end position="340"/>
    </location>
</feature>
<feature type="transmembrane region" description="Helical" evidence="1">
    <location>
        <begin position="12"/>
        <end position="30"/>
    </location>
</feature>
<keyword evidence="1" id="KW-0472">Membrane</keyword>
<organism evidence="2">
    <name type="scientific">bioreactor metagenome</name>
    <dbReference type="NCBI Taxonomy" id="1076179"/>
    <lineage>
        <taxon>unclassified sequences</taxon>
        <taxon>metagenomes</taxon>
        <taxon>ecological metagenomes</taxon>
    </lineage>
</organism>
<dbReference type="AlphaFoldDB" id="A0A644VBG9"/>
<keyword evidence="1" id="KW-0812">Transmembrane</keyword>
<gene>
    <name evidence="2" type="ORF">SDC9_34128</name>
</gene>
<protein>
    <recommendedName>
        <fullName evidence="3">Glycosyltransferase RgtA/B/C/D-like domain-containing protein</fullName>
    </recommendedName>
</protein>
<feature type="transmembrane region" description="Helical" evidence="1">
    <location>
        <begin position="139"/>
        <end position="161"/>
    </location>
</feature>